<sequence length="367" mass="42341">MNNNLEVIALTKKDLREAIALNTYWDNSIEAPFSKNKALWMLNNKRSDDDDTLAILAYENSALVSFVCVVPDLIRKKEGGNVKKVFWSHRWWVSDNYKDTILSTYTKGMSLNALDNQIVIKFLGDATKAYYEKQNFTRFSERDRHIIVFSLNYDLLIYKKSSLKKIKGLLKFLDKASGKLISLINGKKSSNRTKLLSYKYVSHLDETNWNFIKEYCADDIVPKTLEYINWQLNNDQYQVSTNITDELKDNCRLGSISNSISNLNFIVNKDDKPIGFISGLVLGKRFIVRYFLSNKNNFDSCLDALIKNMIKSKCTLLQTENDVLGDRIKSRYLNLYVDTRKLFSLIHDDVGIDATNITVKDQDGNFL</sequence>
<organism evidence="1 2">
    <name type="scientific">Flavivirga spongiicola</name>
    <dbReference type="NCBI Taxonomy" id="421621"/>
    <lineage>
        <taxon>Bacteria</taxon>
        <taxon>Pseudomonadati</taxon>
        <taxon>Bacteroidota</taxon>
        <taxon>Flavobacteriia</taxon>
        <taxon>Flavobacteriales</taxon>
        <taxon>Flavobacteriaceae</taxon>
        <taxon>Flavivirga</taxon>
    </lineage>
</organism>
<gene>
    <name evidence="1" type="ORF">N1F79_19945</name>
</gene>
<dbReference type="EMBL" id="JAODOP010000004">
    <property type="protein sequence ID" value="MEF3835406.1"/>
    <property type="molecule type" value="Genomic_DNA"/>
</dbReference>
<name>A0ABU7XYE0_9FLAO</name>
<proteinExistence type="predicted"/>
<dbReference type="Proteomes" id="UP001337305">
    <property type="component" value="Unassembled WGS sequence"/>
</dbReference>
<evidence type="ECO:0008006" key="3">
    <source>
        <dbReference type="Google" id="ProtNLM"/>
    </source>
</evidence>
<dbReference type="RefSeq" id="WP_303307692.1">
    <property type="nucleotide sequence ID" value="NZ_JAODOP010000004.1"/>
</dbReference>
<keyword evidence="2" id="KW-1185">Reference proteome</keyword>
<evidence type="ECO:0000313" key="1">
    <source>
        <dbReference type="EMBL" id="MEF3835406.1"/>
    </source>
</evidence>
<protein>
    <recommendedName>
        <fullName evidence="3">N-acetyltransferase domain-containing protein</fullName>
    </recommendedName>
</protein>
<evidence type="ECO:0000313" key="2">
    <source>
        <dbReference type="Proteomes" id="UP001337305"/>
    </source>
</evidence>
<accession>A0ABU7XYE0</accession>
<reference evidence="1 2" key="1">
    <citation type="submission" date="2022-09" db="EMBL/GenBank/DDBJ databases">
        <title>Genome sequencing of Flavivirga sp. MEBiC05379.</title>
        <authorList>
            <person name="Oh H.-M."/>
            <person name="Kwon K.K."/>
            <person name="Park M.J."/>
            <person name="Yang S.-H."/>
        </authorList>
    </citation>
    <scope>NUCLEOTIDE SEQUENCE [LARGE SCALE GENOMIC DNA]</scope>
    <source>
        <strain evidence="1 2">MEBiC05379</strain>
    </source>
</reference>
<comment type="caution">
    <text evidence="1">The sequence shown here is derived from an EMBL/GenBank/DDBJ whole genome shotgun (WGS) entry which is preliminary data.</text>
</comment>